<feature type="compositionally biased region" description="Low complexity" evidence="1">
    <location>
        <begin position="359"/>
        <end position="372"/>
    </location>
</feature>
<proteinExistence type="predicted"/>
<accession>A0A7R8W284</accession>
<sequence length="372" mass="41226">MVRDHRHRLIFVGRMTNMELYKSGKGYTDRHVRDVRDIFGVRVPRAVSVHVGASPDPSWDDEVDGYPSRPPPHRASGGPVTHDRASGGPVTHGSSKQSTPPSYCPRQGHHSNNNMGISSDSAISVDSSEDERGRDASGGGSSKRQKKKVRRELDKEPQQRHPQEPEEEFRHLERHLSMKKTIRKRIMRELQGAMVQDPEEFKEDKKTSALSANSLRFKRKKRSRPLSSSALLPPSYPTPASPQCDEGPTGSGNMFLEMLKRTSISGDDDRVQSALRNEDVCLARDSGNESPTRDTECLRENGSAPQAPSSNLSHTRNLSRSMPASSDAAHHDSSTTASSKDRNVKPLSFWKKLMGFKQPSPTSSTPSSSGRR</sequence>
<feature type="compositionally biased region" description="Basic and acidic residues" evidence="1">
    <location>
        <begin position="328"/>
        <end position="344"/>
    </location>
</feature>
<organism evidence="2">
    <name type="scientific">Cyprideis torosa</name>
    <dbReference type="NCBI Taxonomy" id="163714"/>
    <lineage>
        <taxon>Eukaryota</taxon>
        <taxon>Metazoa</taxon>
        <taxon>Ecdysozoa</taxon>
        <taxon>Arthropoda</taxon>
        <taxon>Crustacea</taxon>
        <taxon>Oligostraca</taxon>
        <taxon>Ostracoda</taxon>
        <taxon>Podocopa</taxon>
        <taxon>Podocopida</taxon>
        <taxon>Cytherocopina</taxon>
        <taxon>Cytheroidea</taxon>
        <taxon>Cytherideidae</taxon>
        <taxon>Cyprideis</taxon>
    </lineage>
</organism>
<feature type="compositionally biased region" description="Polar residues" evidence="1">
    <location>
        <begin position="303"/>
        <end position="323"/>
    </location>
</feature>
<feature type="compositionally biased region" description="Low complexity" evidence="1">
    <location>
        <begin position="117"/>
        <end position="126"/>
    </location>
</feature>
<feature type="region of interest" description="Disordered" evidence="1">
    <location>
        <begin position="193"/>
        <end position="372"/>
    </location>
</feature>
<dbReference type="AlphaFoldDB" id="A0A7R8W284"/>
<reference evidence="2" key="1">
    <citation type="submission" date="2020-11" db="EMBL/GenBank/DDBJ databases">
        <authorList>
            <person name="Tran Van P."/>
        </authorList>
    </citation>
    <scope>NUCLEOTIDE SEQUENCE</scope>
</reference>
<feature type="compositionally biased region" description="Basic and acidic residues" evidence="1">
    <location>
        <begin position="267"/>
        <end position="282"/>
    </location>
</feature>
<evidence type="ECO:0000313" key="2">
    <source>
        <dbReference type="EMBL" id="CAD7223449.1"/>
    </source>
</evidence>
<feature type="region of interest" description="Disordered" evidence="1">
    <location>
        <begin position="51"/>
        <end position="175"/>
    </location>
</feature>
<feature type="compositionally biased region" description="Basic and acidic residues" evidence="1">
    <location>
        <begin position="151"/>
        <end position="175"/>
    </location>
</feature>
<evidence type="ECO:0000256" key="1">
    <source>
        <dbReference type="SAM" id="MobiDB-lite"/>
    </source>
</evidence>
<protein>
    <submittedName>
        <fullName evidence="2">Uncharacterized protein</fullName>
    </submittedName>
</protein>
<dbReference type="EMBL" id="OB660202">
    <property type="protein sequence ID" value="CAD7223449.1"/>
    <property type="molecule type" value="Genomic_DNA"/>
</dbReference>
<feature type="compositionally biased region" description="Polar residues" evidence="1">
    <location>
        <begin position="92"/>
        <end position="101"/>
    </location>
</feature>
<dbReference type="OrthoDB" id="6417212at2759"/>
<name>A0A7R8W284_9CRUS</name>
<gene>
    <name evidence="2" type="ORF">CTOB1V02_LOCUS1433</name>
</gene>